<reference evidence="2 3" key="1">
    <citation type="submission" date="2019-06" db="EMBL/GenBank/DDBJ databases">
        <title>An operon consisting of a P-type ATPase gene and a transcriptional regular gene given the different cadmium resistance in Bacillus vietamensis 151-6 and Bacillus marisflavi 151-25.</title>
        <authorList>
            <person name="Yu X."/>
        </authorList>
    </citation>
    <scope>NUCLEOTIDE SEQUENCE [LARGE SCALE GENOMIC DNA]</scope>
    <source>
        <strain evidence="2 3">151-6</strain>
        <plasmid evidence="2 3">p6</plasmid>
    </source>
</reference>
<accession>A0A6I6UXK5</accession>
<keyword evidence="2" id="KW-0614">Plasmid</keyword>
<dbReference type="EMBL" id="CP047395">
    <property type="protein sequence ID" value="QHE63956.1"/>
    <property type="molecule type" value="Genomic_DNA"/>
</dbReference>
<dbReference type="RefSeq" id="WP_159363379.1">
    <property type="nucleotide sequence ID" value="NZ_CP047395.1"/>
</dbReference>
<feature type="coiled-coil region" evidence="1">
    <location>
        <begin position="33"/>
        <end position="60"/>
    </location>
</feature>
<evidence type="ECO:0000313" key="2">
    <source>
        <dbReference type="EMBL" id="QHE63956.1"/>
    </source>
</evidence>
<geneLocation type="plasmid" evidence="2 3">
    <name>p6</name>
</geneLocation>
<evidence type="ECO:0000256" key="1">
    <source>
        <dbReference type="SAM" id="Coils"/>
    </source>
</evidence>
<organism evidence="2 3">
    <name type="scientific">Rossellomorea vietnamensis</name>
    <dbReference type="NCBI Taxonomy" id="218284"/>
    <lineage>
        <taxon>Bacteria</taxon>
        <taxon>Bacillati</taxon>
        <taxon>Bacillota</taxon>
        <taxon>Bacilli</taxon>
        <taxon>Bacillales</taxon>
        <taxon>Bacillaceae</taxon>
        <taxon>Rossellomorea</taxon>
    </lineage>
</organism>
<name>A0A6I6UXK5_9BACI</name>
<gene>
    <name evidence="2" type="ORF">FHE72_23480</name>
</gene>
<dbReference type="KEGG" id="bvq:FHE72_23480"/>
<sequence length="63" mass="7159">MNQGTVNIDLVLENMSNQIANLSKEKAVVQAFSTQQAQEIEQLRAEIEQLKHFIEKNDESKAD</sequence>
<proteinExistence type="predicted"/>
<evidence type="ECO:0000313" key="3">
    <source>
        <dbReference type="Proteomes" id="UP000465062"/>
    </source>
</evidence>
<dbReference type="AlphaFoldDB" id="A0A6I6UXK5"/>
<keyword evidence="1" id="KW-0175">Coiled coil</keyword>
<dbReference type="Proteomes" id="UP000465062">
    <property type="component" value="Plasmid p6"/>
</dbReference>
<protein>
    <submittedName>
        <fullName evidence="2">Uncharacterized protein</fullName>
    </submittedName>
</protein>